<organism evidence="1 2">
    <name type="scientific">Mycena maculata</name>
    <dbReference type="NCBI Taxonomy" id="230809"/>
    <lineage>
        <taxon>Eukaryota</taxon>
        <taxon>Fungi</taxon>
        <taxon>Dikarya</taxon>
        <taxon>Basidiomycota</taxon>
        <taxon>Agaricomycotina</taxon>
        <taxon>Agaricomycetes</taxon>
        <taxon>Agaricomycetidae</taxon>
        <taxon>Agaricales</taxon>
        <taxon>Marasmiineae</taxon>
        <taxon>Mycenaceae</taxon>
        <taxon>Mycena</taxon>
    </lineage>
</organism>
<accession>A0AAD7IIA2</accession>
<gene>
    <name evidence="1" type="ORF">DFH07DRAFT_44733</name>
</gene>
<dbReference type="InterPro" id="IPR032675">
    <property type="entry name" value="LRR_dom_sf"/>
</dbReference>
<comment type="caution">
    <text evidence="1">The sequence shown here is derived from an EMBL/GenBank/DDBJ whole genome shotgun (WGS) entry which is preliminary data.</text>
</comment>
<evidence type="ECO:0008006" key="3">
    <source>
        <dbReference type="Google" id="ProtNLM"/>
    </source>
</evidence>
<dbReference type="Gene3D" id="3.80.10.10">
    <property type="entry name" value="Ribonuclease Inhibitor"/>
    <property type="match status" value="1"/>
</dbReference>
<dbReference type="EMBL" id="JARJLG010000119">
    <property type="protein sequence ID" value="KAJ7742165.1"/>
    <property type="molecule type" value="Genomic_DNA"/>
</dbReference>
<dbReference type="SUPFAM" id="SSF52047">
    <property type="entry name" value="RNI-like"/>
    <property type="match status" value="1"/>
</dbReference>
<sequence>MNPVLPPEIWLYIHRLATSDTSPLAVAFSTRLQYAAPADPLQHIQDFLRDACSLVLVCRLWNSWANELLYENVPVPVNDHLFHTLYTALERPGTASLVRSICFSRSLFDRNFAILALCPQVRVVCQPDHDVLGAFNTLVVLPTFHFLEHIYWTESFKTSAALRAILPAAPNLEHLFLVPSSSLIPAPAEERELPSIPNLRRLACSGFLRASVSYILELDLRRLTRLSCAPSHIALPDFPTLPVLATLELFGSRQSIQFATLFARCPRLHTLCYDVWNDLVALDSAPSPPVPLTYVRLHSAVTVVRDWVPIEQHFELFFAPEFPRIARLVLDGSWHRAVADARFSRLLDCLRAQECQLEFPEGFVR</sequence>
<dbReference type="AlphaFoldDB" id="A0AAD7IIA2"/>
<protein>
    <recommendedName>
        <fullName evidence="3">F-box domain-containing protein</fullName>
    </recommendedName>
</protein>
<evidence type="ECO:0000313" key="1">
    <source>
        <dbReference type="EMBL" id="KAJ7742165.1"/>
    </source>
</evidence>
<name>A0AAD7IIA2_9AGAR</name>
<keyword evidence="2" id="KW-1185">Reference proteome</keyword>
<reference evidence="1" key="1">
    <citation type="submission" date="2023-03" db="EMBL/GenBank/DDBJ databases">
        <title>Massive genome expansion in bonnet fungi (Mycena s.s.) driven by repeated elements and novel gene families across ecological guilds.</title>
        <authorList>
            <consortium name="Lawrence Berkeley National Laboratory"/>
            <person name="Harder C.B."/>
            <person name="Miyauchi S."/>
            <person name="Viragh M."/>
            <person name="Kuo A."/>
            <person name="Thoen E."/>
            <person name="Andreopoulos B."/>
            <person name="Lu D."/>
            <person name="Skrede I."/>
            <person name="Drula E."/>
            <person name="Henrissat B."/>
            <person name="Morin E."/>
            <person name="Kohler A."/>
            <person name="Barry K."/>
            <person name="LaButti K."/>
            <person name="Morin E."/>
            <person name="Salamov A."/>
            <person name="Lipzen A."/>
            <person name="Mereny Z."/>
            <person name="Hegedus B."/>
            <person name="Baldrian P."/>
            <person name="Stursova M."/>
            <person name="Weitz H."/>
            <person name="Taylor A."/>
            <person name="Grigoriev I.V."/>
            <person name="Nagy L.G."/>
            <person name="Martin F."/>
            <person name="Kauserud H."/>
        </authorList>
    </citation>
    <scope>NUCLEOTIDE SEQUENCE</scope>
    <source>
        <strain evidence="1">CBHHK188m</strain>
    </source>
</reference>
<proteinExistence type="predicted"/>
<evidence type="ECO:0000313" key="2">
    <source>
        <dbReference type="Proteomes" id="UP001215280"/>
    </source>
</evidence>
<dbReference type="Proteomes" id="UP001215280">
    <property type="component" value="Unassembled WGS sequence"/>
</dbReference>